<evidence type="ECO:0000313" key="1">
    <source>
        <dbReference type="EMBL" id="VAW77373.1"/>
    </source>
</evidence>
<accession>A0A3B0YMK3</accession>
<gene>
    <name evidence="1" type="ORF">MNBD_GAMMA12-3647</name>
</gene>
<proteinExistence type="predicted"/>
<dbReference type="AlphaFoldDB" id="A0A3B0YMK3"/>
<dbReference type="EMBL" id="UOFL01000130">
    <property type="protein sequence ID" value="VAW77373.1"/>
    <property type="molecule type" value="Genomic_DNA"/>
</dbReference>
<evidence type="ECO:0008006" key="2">
    <source>
        <dbReference type="Google" id="ProtNLM"/>
    </source>
</evidence>
<organism evidence="1">
    <name type="scientific">hydrothermal vent metagenome</name>
    <dbReference type="NCBI Taxonomy" id="652676"/>
    <lineage>
        <taxon>unclassified sequences</taxon>
        <taxon>metagenomes</taxon>
        <taxon>ecological metagenomes</taxon>
    </lineage>
</organism>
<dbReference type="PROSITE" id="PS51257">
    <property type="entry name" value="PROKAR_LIPOPROTEIN"/>
    <property type="match status" value="1"/>
</dbReference>
<reference evidence="1" key="1">
    <citation type="submission" date="2018-06" db="EMBL/GenBank/DDBJ databases">
        <authorList>
            <person name="Zhirakovskaya E."/>
        </authorList>
    </citation>
    <scope>NUCLEOTIDE SEQUENCE</scope>
</reference>
<sequence length="114" mass="12402">MKLKRILTLASAAFLSVALVTACGSKAKRSTSSDAAAAISSAETTMKKAGALSWIWRDTAKDLKKAKAAQKKGDNAGAVKFANKAKRQADMAIKQYHYEKSLNRSVKSKRRRRS</sequence>
<protein>
    <recommendedName>
        <fullName evidence="2">SoxXA-binding protein</fullName>
    </recommendedName>
</protein>
<name>A0A3B0YMK3_9ZZZZ</name>